<organism evidence="1 2">
    <name type="scientific">Actinoplanes teichomyceticus</name>
    <dbReference type="NCBI Taxonomy" id="1867"/>
    <lineage>
        <taxon>Bacteria</taxon>
        <taxon>Bacillati</taxon>
        <taxon>Actinomycetota</taxon>
        <taxon>Actinomycetes</taxon>
        <taxon>Micromonosporales</taxon>
        <taxon>Micromonosporaceae</taxon>
        <taxon>Actinoplanes</taxon>
    </lineage>
</organism>
<protein>
    <submittedName>
        <fullName evidence="1">Uncharacterized protein</fullName>
    </submittedName>
</protein>
<evidence type="ECO:0000313" key="1">
    <source>
        <dbReference type="EMBL" id="TWG25075.1"/>
    </source>
</evidence>
<dbReference type="AlphaFoldDB" id="A0A561WMJ6"/>
<gene>
    <name evidence="1" type="ORF">FHX34_10135</name>
</gene>
<sequence>MTAARSDFTPLMNRLMPGRSASSAVLIGVSEATTMLAGHDLAEGADEFCRGAYSGGATEDGMQSAGVVLGDVVGMSAYPAGDLPR</sequence>
<evidence type="ECO:0000313" key="2">
    <source>
        <dbReference type="Proteomes" id="UP000320239"/>
    </source>
</evidence>
<proteinExistence type="predicted"/>
<keyword evidence="2" id="KW-1185">Reference proteome</keyword>
<dbReference type="EMBL" id="VIWY01000001">
    <property type="protein sequence ID" value="TWG25075.1"/>
    <property type="molecule type" value="Genomic_DNA"/>
</dbReference>
<name>A0A561WMJ6_ACTTI</name>
<comment type="caution">
    <text evidence="1">The sequence shown here is derived from an EMBL/GenBank/DDBJ whole genome shotgun (WGS) entry which is preliminary data.</text>
</comment>
<accession>A0A561WMJ6</accession>
<reference evidence="1 2" key="1">
    <citation type="submission" date="2019-06" db="EMBL/GenBank/DDBJ databases">
        <title>Sequencing the genomes of 1000 actinobacteria strains.</title>
        <authorList>
            <person name="Klenk H.-P."/>
        </authorList>
    </citation>
    <scope>NUCLEOTIDE SEQUENCE [LARGE SCALE GENOMIC DNA]</scope>
    <source>
        <strain evidence="1 2">DSM 43866</strain>
    </source>
</reference>
<dbReference type="Proteomes" id="UP000320239">
    <property type="component" value="Unassembled WGS sequence"/>
</dbReference>